<dbReference type="Pfam" id="PF12451">
    <property type="entry name" value="VPS11_C"/>
    <property type="match status" value="1"/>
</dbReference>
<dbReference type="InterPro" id="IPR011990">
    <property type="entry name" value="TPR-like_helical_dom_sf"/>
</dbReference>
<dbReference type="Proteomes" id="UP000230750">
    <property type="component" value="Unassembled WGS sequence"/>
</dbReference>
<dbReference type="InterPro" id="IPR036322">
    <property type="entry name" value="WD40_repeat_dom_sf"/>
</dbReference>
<keyword evidence="7" id="KW-0653">Protein transport</keyword>
<evidence type="ECO:0000256" key="9">
    <source>
        <dbReference type="PIRNR" id="PIRNR007860"/>
    </source>
</evidence>
<evidence type="ECO:0000256" key="6">
    <source>
        <dbReference type="ARBA" id="ARBA00022833"/>
    </source>
</evidence>
<dbReference type="InterPro" id="IPR016528">
    <property type="entry name" value="VPS11"/>
</dbReference>
<dbReference type="Gene3D" id="2.130.10.10">
    <property type="entry name" value="YVTN repeat-like/Quinoprotein amine dehydrogenase"/>
    <property type="match status" value="1"/>
</dbReference>
<evidence type="ECO:0000256" key="11">
    <source>
        <dbReference type="PROSITE-ProRule" id="PRU01006"/>
    </source>
</evidence>
<reference evidence="15 16" key="1">
    <citation type="journal article" date="2017" name="PLoS Biol.">
        <title>The sea cucumber genome provides insights into morphological evolution and visceral regeneration.</title>
        <authorList>
            <person name="Zhang X."/>
            <person name="Sun L."/>
            <person name="Yuan J."/>
            <person name="Sun Y."/>
            <person name="Gao Y."/>
            <person name="Zhang L."/>
            <person name="Li S."/>
            <person name="Dai H."/>
            <person name="Hamel J.F."/>
            <person name="Liu C."/>
            <person name="Yu Y."/>
            <person name="Liu S."/>
            <person name="Lin W."/>
            <person name="Guo K."/>
            <person name="Jin S."/>
            <person name="Xu P."/>
            <person name="Storey K.B."/>
            <person name="Huan P."/>
            <person name="Zhang T."/>
            <person name="Zhou Y."/>
            <person name="Zhang J."/>
            <person name="Lin C."/>
            <person name="Li X."/>
            <person name="Xing L."/>
            <person name="Huo D."/>
            <person name="Sun M."/>
            <person name="Wang L."/>
            <person name="Mercier A."/>
            <person name="Li F."/>
            <person name="Yang H."/>
            <person name="Xiang J."/>
        </authorList>
    </citation>
    <scope>NUCLEOTIDE SEQUENCE [LARGE SCALE GENOMIC DNA]</scope>
    <source>
        <strain evidence="15">Shaxun</strain>
        <tissue evidence="15">Muscle</tissue>
    </source>
</reference>
<dbReference type="Pfam" id="PF23356">
    <property type="entry name" value="TPR_PEP5_VPS11"/>
    <property type="match status" value="1"/>
</dbReference>
<sequence>MIVLQWRRFTFFDKETVKRLGSDEDFTGLKDVDITACTSGHGNIVFGDTEGAIHMLSRDLDLVSFRAYELRVSHLYQLKQHNIIVSVGNDESGTNPIIKVWHLDKLDKSGNPTATRLTRALPGNGRPSPVTAMTVSENLNLMAIGFLDGSVTIYRGDVTKDRHSKPQPLFQEKSMVTGLAFRHSQYGTTLFVSTETSVISTTVTSKGCNKASDILRERGNPLVRVINIVILDGHGCSLGCSVLSDSSQDQQFVIGRSDALYFYQSDQRGSCLIFEGNKNRLQWFRNYLMVVTKDNKAIPRGIGGDGGGKVMDMVTVYDVTNKFIAYSAPVPEVISVIVEWGSLYILGGDRKLYLLREKDTQTKLETLFKKNLYVMAINLAKSQHYDSDGLIDIFTQYGDHLYSKGDHDGAIQQYIKTIGSLEPSYVIRKFLDAQRIHNLTAYLQALHKQGLANEDHTTLLLNCYTKLKDNSKLEEFIRTEEREVNFDVETAIKVCRQAGYFEHALYLSEKHRRHDWYLKIQLEDIKDFQEALSHISGLQFIEAMENMKKYGKTLMSQEPDKTTDLLKLLCTEYKPKDEPLVDMATLEGGLPPPLQRASAEEFIHIFVNNSPKLSEFLEHMIKAQPESSQLIYNTYLELCLNDMMHKQDGSRDKRDVEKKAMDLLQTGEGHYDIDLALVLCQKHNFSKGILYLYEKAKLYQQILHYHMDHDKYDNILDVCKRYGTQDPNLWVQALSYFATKQKDCKPYIVDVLSQIDRHNLLPPLLVIQTLAHNSTATLTVIKDYIVRRLQQENDQITEDERLIEQYREETKIKRAEIEEMKASAKIFQVSKCSVCSHPLELPSVHFHFNLHSAKIFQVSKCSVCSYPLELPSVHFHFNLHSAKIFQVSKCSVCSHPLELPSVHFHFNLHSAKIFQVSKCSVCSHPLELPSVHFLCQHSYHQSCFESYADNDQECPACLPENRKVLDIIKAQEQNKDLDEEFHRQLENAQDGFSVVADYFGRGVFNKVILEEKFPSRETPAPAVSQIQPLPSQVPPVQQLQRSNTPEHSSPSSSKKTPSCRTEYPSFFWSQHPTGME</sequence>
<feature type="compositionally biased region" description="Low complexity" evidence="13">
    <location>
        <begin position="1048"/>
        <end position="1058"/>
    </location>
</feature>
<evidence type="ECO:0000256" key="4">
    <source>
        <dbReference type="ARBA" id="ARBA00022723"/>
    </source>
</evidence>
<dbReference type="GO" id="GO:0006886">
    <property type="term" value="P:intracellular protein transport"/>
    <property type="evidence" value="ECO:0007669"/>
    <property type="project" value="UniProtKB-UniRule"/>
</dbReference>
<keyword evidence="12" id="KW-0175">Coiled coil</keyword>
<dbReference type="InterPro" id="IPR024763">
    <property type="entry name" value="VPS11_C"/>
</dbReference>
<organism evidence="15 16">
    <name type="scientific">Stichopus japonicus</name>
    <name type="common">Sea cucumber</name>
    <dbReference type="NCBI Taxonomy" id="307972"/>
    <lineage>
        <taxon>Eukaryota</taxon>
        <taxon>Metazoa</taxon>
        <taxon>Echinodermata</taxon>
        <taxon>Eleutherozoa</taxon>
        <taxon>Echinozoa</taxon>
        <taxon>Holothuroidea</taxon>
        <taxon>Aspidochirotacea</taxon>
        <taxon>Aspidochirotida</taxon>
        <taxon>Stichopodidae</taxon>
        <taxon>Apostichopus</taxon>
    </lineage>
</organism>
<proteinExistence type="inferred from homology"/>
<feature type="repeat" description="CHCR" evidence="11">
    <location>
        <begin position="414"/>
        <end position="563"/>
    </location>
</feature>
<dbReference type="CDD" id="cd16688">
    <property type="entry name" value="RING-H2_Vps11"/>
    <property type="match status" value="1"/>
</dbReference>
<dbReference type="InterPro" id="IPR000547">
    <property type="entry name" value="Clathrin_H-chain/VPS_repeat"/>
</dbReference>
<keyword evidence="16" id="KW-1185">Reference proteome</keyword>
<dbReference type="SUPFAM" id="SSF50978">
    <property type="entry name" value="WD40 repeat-like"/>
    <property type="match status" value="1"/>
</dbReference>
<evidence type="ECO:0000313" key="15">
    <source>
        <dbReference type="EMBL" id="PIK39430.1"/>
    </source>
</evidence>
<dbReference type="PANTHER" id="PTHR23323:SF24">
    <property type="entry name" value="VACUOLAR PROTEIN SORTING-ASSOCIATED PROTEIN 11 HOMOLOG"/>
    <property type="match status" value="1"/>
</dbReference>
<dbReference type="GO" id="GO:0006904">
    <property type="term" value="P:vesicle docking involved in exocytosis"/>
    <property type="evidence" value="ECO:0007669"/>
    <property type="project" value="TreeGrafter"/>
</dbReference>
<dbReference type="GO" id="GO:0007032">
    <property type="term" value="P:endosome organization"/>
    <property type="evidence" value="ECO:0007669"/>
    <property type="project" value="TreeGrafter"/>
</dbReference>
<feature type="compositionally biased region" description="Low complexity" evidence="13">
    <location>
        <begin position="1023"/>
        <end position="1040"/>
    </location>
</feature>
<dbReference type="GO" id="GO:0008270">
    <property type="term" value="F:zinc ion binding"/>
    <property type="evidence" value="ECO:0007669"/>
    <property type="project" value="UniProtKB-KW"/>
</dbReference>
<dbReference type="InterPro" id="IPR013083">
    <property type="entry name" value="Znf_RING/FYVE/PHD"/>
</dbReference>
<dbReference type="GO" id="GO:0030674">
    <property type="term" value="F:protein-macromolecule adaptor activity"/>
    <property type="evidence" value="ECO:0007669"/>
    <property type="project" value="TreeGrafter"/>
</dbReference>
<dbReference type="AlphaFoldDB" id="A0A2G8JUN8"/>
<feature type="repeat" description="CHCR" evidence="11">
    <location>
        <begin position="586"/>
        <end position="746"/>
    </location>
</feature>
<dbReference type="PROSITE" id="PS50089">
    <property type="entry name" value="ZF_RING_2"/>
    <property type="match status" value="1"/>
</dbReference>
<dbReference type="PROSITE" id="PS50236">
    <property type="entry name" value="CHCR"/>
    <property type="match status" value="2"/>
</dbReference>
<evidence type="ECO:0000313" key="16">
    <source>
        <dbReference type="Proteomes" id="UP000230750"/>
    </source>
</evidence>
<dbReference type="InterPro" id="IPR015943">
    <property type="entry name" value="WD40/YVTN_repeat-like_dom_sf"/>
</dbReference>
<keyword evidence="3" id="KW-0813">Transport</keyword>
<name>A0A2G8JUN8_STIJA</name>
<feature type="region of interest" description="Disordered" evidence="13">
    <location>
        <begin position="1019"/>
        <end position="1076"/>
    </location>
</feature>
<accession>A0A2G8JUN8</accession>
<dbReference type="EMBL" id="MRZV01001241">
    <property type="protein sequence ID" value="PIK39430.1"/>
    <property type="molecule type" value="Genomic_DNA"/>
</dbReference>
<dbReference type="Pfam" id="PF13923">
    <property type="entry name" value="zf-C3HC4_2"/>
    <property type="match status" value="1"/>
</dbReference>
<keyword evidence="5 10" id="KW-0863">Zinc-finger</keyword>
<evidence type="ECO:0000256" key="12">
    <source>
        <dbReference type="SAM" id="Coils"/>
    </source>
</evidence>
<keyword evidence="8 9" id="KW-0472">Membrane</keyword>
<dbReference type="PIRSF" id="PIRSF007860">
    <property type="entry name" value="VPS11"/>
    <property type="match status" value="1"/>
</dbReference>
<comment type="caution">
    <text evidence="15">The sequence shown here is derived from an EMBL/GenBank/DDBJ whole genome shotgun (WGS) entry which is preliminary data.</text>
</comment>
<comment type="subcellular location">
    <subcellularLocation>
        <location evidence="1">Late endosome membrane</location>
        <topology evidence="1">Peripheral membrane protein</topology>
        <orientation evidence="1">Cytoplasmic side</orientation>
    </subcellularLocation>
</comment>
<dbReference type="FunFam" id="1.25.40.10:FF:000164">
    <property type="entry name" value="Vacuolar protein sorting-associated protein 11 homolog"/>
    <property type="match status" value="1"/>
</dbReference>
<evidence type="ECO:0000256" key="8">
    <source>
        <dbReference type="ARBA" id="ARBA00023136"/>
    </source>
</evidence>
<dbReference type="InterPro" id="IPR057307">
    <property type="entry name" value="PEP5_VPS11_N"/>
</dbReference>
<evidence type="ECO:0000259" key="14">
    <source>
        <dbReference type="PROSITE" id="PS50089"/>
    </source>
</evidence>
<gene>
    <name evidence="15" type="ORF">BSL78_23730</name>
</gene>
<evidence type="ECO:0000256" key="1">
    <source>
        <dbReference type="ARBA" id="ARBA00004492"/>
    </source>
</evidence>
<dbReference type="Gene3D" id="1.25.40.10">
    <property type="entry name" value="Tetratricopeptide repeat domain"/>
    <property type="match status" value="1"/>
</dbReference>
<dbReference type="Gene3D" id="3.30.40.10">
    <property type="entry name" value="Zinc/RING finger domain, C3HC4 (zinc finger)"/>
    <property type="match status" value="1"/>
</dbReference>
<keyword evidence="4" id="KW-0479">Metal-binding</keyword>
<dbReference type="GO" id="GO:0031902">
    <property type="term" value="C:late endosome membrane"/>
    <property type="evidence" value="ECO:0007669"/>
    <property type="project" value="UniProtKB-SubCell"/>
</dbReference>
<evidence type="ECO:0000256" key="7">
    <source>
        <dbReference type="ARBA" id="ARBA00022927"/>
    </source>
</evidence>
<dbReference type="SUPFAM" id="SSF57850">
    <property type="entry name" value="RING/U-box"/>
    <property type="match status" value="1"/>
</dbReference>
<dbReference type="FunFam" id="3.30.40.10:FF:000258">
    <property type="entry name" value="Vacuolar protein sorting-associated protein 11 homolog"/>
    <property type="match status" value="1"/>
</dbReference>
<dbReference type="InterPro" id="IPR001841">
    <property type="entry name" value="Znf_RING"/>
</dbReference>
<evidence type="ECO:0000256" key="13">
    <source>
        <dbReference type="SAM" id="MobiDB-lite"/>
    </source>
</evidence>
<dbReference type="InterPro" id="IPR057308">
    <property type="entry name" value="CHCR_PEP5_VPS11"/>
</dbReference>
<dbReference type="Pfam" id="PF23341">
    <property type="entry name" value="PEP5_VPS11_N"/>
    <property type="match status" value="1"/>
</dbReference>
<dbReference type="GO" id="GO:0030897">
    <property type="term" value="C:HOPS complex"/>
    <property type="evidence" value="ECO:0007669"/>
    <property type="project" value="TreeGrafter"/>
</dbReference>
<dbReference type="PANTHER" id="PTHR23323">
    <property type="entry name" value="VACUOLAR PROTEIN SORTING-ASSOCIATED PROTEIN"/>
    <property type="match status" value="1"/>
</dbReference>
<feature type="domain" description="RING-type" evidence="14">
    <location>
        <begin position="919"/>
        <end position="957"/>
    </location>
</feature>
<protein>
    <recommendedName>
        <fullName evidence="9">Vacuolar protein sorting-associated protein 11 homolog</fullName>
    </recommendedName>
</protein>
<dbReference type="GO" id="GO:0007033">
    <property type="term" value="P:vacuole organization"/>
    <property type="evidence" value="ECO:0007669"/>
    <property type="project" value="TreeGrafter"/>
</dbReference>
<keyword evidence="6" id="KW-0862">Zinc</keyword>
<evidence type="ECO:0000256" key="5">
    <source>
        <dbReference type="ARBA" id="ARBA00022771"/>
    </source>
</evidence>
<dbReference type="STRING" id="307972.A0A2G8JUN8"/>
<feature type="compositionally biased region" description="Polar residues" evidence="13">
    <location>
        <begin position="1067"/>
        <end position="1076"/>
    </location>
</feature>
<dbReference type="OrthoDB" id="26184at2759"/>
<dbReference type="GO" id="GO:0048284">
    <property type="term" value="P:organelle fusion"/>
    <property type="evidence" value="ECO:0007669"/>
    <property type="project" value="TreeGrafter"/>
</dbReference>
<evidence type="ECO:0000256" key="2">
    <source>
        <dbReference type="ARBA" id="ARBA00007070"/>
    </source>
</evidence>
<evidence type="ECO:0000256" key="10">
    <source>
        <dbReference type="PROSITE-ProRule" id="PRU00175"/>
    </source>
</evidence>
<dbReference type="InterPro" id="IPR016024">
    <property type="entry name" value="ARM-type_fold"/>
</dbReference>
<feature type="coiled-coil region" evidence="12">
    <location>
        <begin position="789"/>
        <end position="823"/>
    </location>
</feature>
<evidence type="ECO:0000256" key="3">
    <source>
        <dbReference type="ARBA" id="ARBA00022448"/>
    </source>
</evidence>
<dbReference type="SUPFAM" id="SSF48371">
    <property type="entry name" value="ARM repeat"/>
    <property type="match status" value="1"/>
</dbReference>
<comment type="similarity">
    <text evidence="2 9">Belongs to the VPS11 family.</text>
</comment>